<proteinExistence type="predicted"/>
<dbReference type="Proteomes" id="UP000035503">
    <property type="component" value="Chromosome"/>
</dbReference>
<accession>A0A0G3I5K0</accession>
<dbReference type="EMBL" id="CP004021">
    <property type="protein sequence ID" value="AKK20530.1"/>
    <property type="molecule type" value="Genomic_DNA"/>
</dbReference>
<keyword evidence="2" id="KW-1185">Reference proteome</keyword>
<dbReference type="OrthoDB" id="9799173at2"/>
<reference evidence="1 2" key="1">
    <citation type="journal article" date="2015" name="Genome Announc.">
        <title>Complete Genome Sequence of 'Candidatus Liberibacter africanus,' a Bacterium Associated with Citrus Huanglongbing.</title>
        <authorList>
            <person name="Lin H."/>
            <person name="Pietersen G."/>
            <person name="Han C."/>
            <person name="Read D.A."/>
            <person name="Lou B."/>
            <person name="Gupta G."/>
            <person name="Civerolo E.L."/>
        </authorList>
    </citation>
    <scope>NUCLEOTIDE SEQUENCE [LARGE SCALE GENOMIC DNA]</scope>
    <source>
        <strain evidence="1 2">PTSAPSY</strain>
    </source>
</reference>
<protein>
    <submittedName>
        <fullName evidence="1">Phage-associated protein</fullName>
    </submittedName>
</protein>
<organism evidence="1 2">
    <name type="scientific">Candidatus Liberibacter africanus PTSAPSY</name>
    <dbReference type="NCBI Taxonomy" id="1277257"/>
    <lineage>
        <taxon>Bacteria</taxon>
        <taxon>Pseudomonadati</taxon>
        <taxon>Pseudomonadota</taxon>
        <taxon>Alphaproteobacteria</taxon>
        <taxon>Hyphomicrobiales</taxon>
        <taxon>Rhizobiaceae</taxon>
        <taxon>Liberibacter</taxon>
    </lineage>
</organism>
<name>A0A0G3I5K0_LIBAF</name>
<dbReference type="RefSeq" id="WP_148407346.1">
    <property type="nucleotide sequence ID" value="NZ_CP004021.1"/>
</dbReference>
<sequence length="115" mass="13956">MLDEEPQAWRDGSVFAGIYHRLKFFDNIYPEVEYLDGKIRLPVDLAFDMYHKICDKNIIDIMDDIWNRYKEYSEDELYKIVTEKERAWYKIGATDRQDLVKIITVDDILKYETKY</sequence>
<gene>
    <name evidence="1" type="ORF">G293_04575</name>
</gene>
<evidence type="ECO:0000313" key="2">
    <source>
        <dbReference type="Proteomes" id="UP000035503"/>
    </source>
</evidence>
<dbReference type="AlphaFoldDB" id="A0A0G3I5K0"/>
<evidence type="ECO:0000313" key="1">
    <source>
        <dbReference type="EMBL" id="AKK20530.1"/>
    </source>
</evidence>
<dbReference type="PATRIC" id="fig|1277257.4.peg.990"/>
<dbReference type="KEGG" id="lau:G293_04575"/>